<dbReference type="Proteomes" id="UP000008827">
    <property type="component" value="Chromosome 3"/>
</dbReference>
<evidence type="ECO:0000313" key="1">
    <source>
        <dbReference type="EMBL" id="KRH65781.1"/>
    </source>
</evidence>
<dbReference type="Gramene" id="KRH65781">
    <property type="protein sequence ID" value="KRH65781"/>
    <property type="gene ID" value="GLYMA_03G060800"/>
</dbReference>
<proteinExistence type="predicted"/>
<reference evidence="2" key="2">
    <citation type="submission" date="2018-02" db="UniProtKB">
        <authorList>
            <consortium name="EnsemblPlants"/>
        </authorList>
    </citation>
    <scope>IDENTIFICATION</scope>
    <source>
        <strain evidence="2">Williams 82</strain>
    </source>
</reference>
<dbReference type="EnsemblPlants" id="KRH65781">
    <property type="protein sequence ID" value="KRH65781"/>
    <property type="gene ID" value="GLYMA_03G060800"/>
</dbReference>
<accession>A0A0R0KMZ0</accession>
<protein>
    <submittedName>
        <fullName evidence="1 2">Uncharacterized protein</fullName>
    </submittedName>
</protein>
<evidence type="ECO:0000313" key="2">
    <source>
        <dbReference type="EnsemblPlants" id="KRH65781"/>
    </source>
</evidence>
<keyword evidence="3" id="KW-1185">Reference proteome</keyword>
<dbReference type="AlphaFoldDB" id="A0A0R0KMZ0"/>
<evidence type="ECO:0000313" key="3">
    <source>
        <dbReference type="Proteomes" id="UP000008827"/>
    </source>
</evidence>
<name>A0A0R0KMZ0_SOYBN</name>
<reference evidence="1" key="3">
    <citation type="submission" date="2018-07" db="EMBL/GenBank/DDBJ databases">
        <title>WGS assembly of Glycine max.</title>
        <authorList>
            <person name="Schmutz J."/>
            <person name="Cannon S."/>
            <person name="Schlueter J."/>
            <person name="Ma J."/>
            <person name="Mitros T."/>
            <person name="Nelson W."/>
            <person name="Hyten D."/>
            <person name="Song Q."/>
            <person name="Thelen J."/>
            <person name="Cheng J."/>
            <person name="Xu D."/>
            <person name="Hellsten U."/>
            <person name="May G."/>
            <person name="Yu Y."/>
            <person name="Sakurai T."/>
            <person name="Umezawa T."/>
            <person name="Bhattacharyya M."/>
            <person name="Sandhu D."/>
            <person name="Valliyodan B."/>
            <person name="Lindquist E."/>
            <person name="Peto M."/>
            <person name="Grant D."/>
            <person name="Shu S."/>
            <person name="Goodstein D."/>
            <person name="Barry K."/>
            <person name="Futrell-Griggs M."/>
            <person name="Abernathy B."/>
            <person name="Du J."/>
            <person name="Tian Z."/>
            <person name="Zhu L."/>
            <person name="Gill N."/>
            <person name="Joshi T."/>
            <person name="Libault M."/>
            <person name="Sethuraman A."/>
            <person name="Zhang X."/>
            <person name="Shinozaki K."/>
            <person name="Nguyen H."/>
            <person name="Wing R."/>
            <person name="Cregan P."/>
            <person name="Specht J."/>
            <person name="Grimwood J."/>
            <person name="Rokhsar D."/>
            <person name="Stacey G."/>
            <person name="Shoemaker R."/>
            <person name="Jackson S."/>
        </authorList>
    </citation>
    <scope>NUCLEOTIDE SEQUENCE</scope>
    <source>
        <tissue evidence="1">Callus</tissue>
    </source>
</reference>
<sequence length="71" mass="8080">MAQLISGEERYISHVHFLSGDEGGEGKRGTFVRIRQRSSWTWMDSSISISSRLSMLILDTKRASWCVTVCE</sequence>
<gene>
    <name evidence="1" type="ORF">GLYMA_03G060800</name>
</gene>
<organism evidence="1">
    <name type="scientific">Glycine max</name>
    <name type="common">Soybean</name>
    <name type="synonym">Glycine hispida</name>
    <dbReference type="NCBI Taxonomy" id="3847"/>
    <lineage>
        <taxon>Eukaryota</taxon>
        <taxon>Viridiplantae</taxon>
        <taxon>Streptophyta</taxon>
        <taxon>Embryophyta</taxon>
        <taxon>Tracheophyta</taxon>
        <taxon>Spermatophyta</taxon>
        <taxon>Magnoliopsida</taxon>
        <taxon>eudicotyledons</taxon>
        <taxon>Gunneridae</taxon>
        <taxon>Pentapetalae</taxon>
        <taxon>rosids</taxon>
        <taxon>fabids</taxon>
        <taxon>Fabales</taxon>
        <taxon>Fabaceae</taxon>
        <taxon>Papilionoideae</taxon>
        <taxon>50 kb inversion clade</taxon>
        <taxon>NPAAA clade</taxon>
        <taxon>indigoferoid/millettioid clade</taxon>
        <taxon>Phaseoleae</taxon>
        <taxon>Glycine</taxon>
        <taxon>Glycine subgen. Soja</taxon>
    </lineage>
</organism>
<dbReference type="EMBL" id="CM000836">
    <property type="protein sequence ID" value="KRH65781.1"/>
    <property type="molecule type" value="Genomic_DNA"/>
</dbReference>
<reference evidence="1 2" key="1">
    <citation type="journal article" date="2010" name="Nature">
        <title>Genome sequence of the palaeopolyploid soybean.</title>
        <authorList>
            <person name="Schmutz J."/>
            <person name="Cannon S.B."/>
            <person name="Schlueter J."/>
            <person name="Ma J."/>
            <person name="Mitros T."/>
            <person name="Nelson W."/>
            <person name="Hyten D.L."/>
            <person name="Song Q."/>
            <person name="Thelen J.J."/>
            <person name="Cheng J."/>
            <person name="Xu D."/>
            <person name="Hellsten U."/>
            <person name="May G.D."/>
            <person name="Yu Y."/>
            <person name="Sakurai T."/>
            <person name="Umezawa T."/>
            <person name="Bhattacharyya M.K."/>
            <person name="Sandhu D."/>
            <person name="Valliyodan B."/>
            <person name="Lindquist E."/>
            <person name="Peto M."/>
            <person name="Grant D."/>
            <person name="Shu S."/>
            <person name="Goodstein D."/>
            <person name="Barry K."/>
            <person name="Futrell-Griggs M."/>
            <person name="Abernathy B."/>
            <person name="Du J."/>
            <person name="Tian Z."/>
            <person name="Zhu L."/>
            <person name="Gill N."/>
            <person name="Joshi T."/>
            <person name="Libault M."/>
            <person name="Sethuraman A."/>
            <person name="Zhang X.-C."/>
            <person name="Shinozaki K."/>
            <person name="Nguyen H.T."/>
            <person name="Wing R.A."/>
            <person name="Cregan P."/>
            <person name="Specht J."/>
            <person name="Grimwood J."/>
            <person name="Rokhsar D."/>
            <person name="Stacey G."/>
            <person name="Shoemaker R.C."/>
            <person name="Jackson S.A."/>
        </authorList>
    </citation>
    <scope>NUCLEOTIDE SEQUENCE</scope>
    <source>
        <strain evidence="2">cv. Williams 82</strain>
        <tissue evidence="1">Callus</tissue>
    </source>
</reference>
<dbReference type="InParanoid" id="A0A0R0KMZ0"/>